<dbReference type="Proteomes" id="UP000017837">
    <property type="component" value="Unassembled WGS sequence"/>
</dbReference>
<dbReference type="GO" id="GO:0006355">
    <property type="term" value="P:regulation of DNA-templated transcription"/>
    <property type="evidence" value="ECO:0007669"/>
    <property type="project" value="InterPro"/>
</dbReference>
<evidence type="ECO:0000313" key="3">
    <source>
        <dbReference type="EMBL" id="ESQ91655.1"/>
    </source>
</evidence>
<evidence type="ECO:0000256" key="2">
    <source>
        <dbReference type="ARBA" id="ARBA00022649"/>
    </source>
</evidence>
<dbReference type="InterPro" id="IPR038296">
    <property type="entry name" value="ParD_sf"/>
</dbReference>
<evidence type="ECO:0000313" key="4">
    <source>
        <dbReference type="Proteomes" id="UP000017837"/>
    </source>
</evidence>
<evidence type="ECO:0008006" key="5">
    <source>
        <dbReference type="Google" id="ProtNLM"/>
    </source>
</evidence>
<protein>
    <recommendedName>
        <fullName evidence="5">Addiction module antitoxin</fullName>
    </recommendedName>
</protein>
<dbReference type="PANTHER" id="PTHR36582">
    <property type="entry name" value="ANTITOXIN PARD"/>
    <property type="match status" value="1"/>
</dbReference>
<proteinExistence type="inferred from homology"/>
<dbReference type="InterPro" id="IPR010985">
    <property type="entry name" value="Ribbon_hlx_hlx"/>
</dbReference>
<keyword evidence="4" id="KW-1185">Reference proteome</keyword>
<dbReference type="SUPFAM" id="SSF47598">
    <property type="entry name" value="Ribbon-helix-helix"/>
    <property type="match status" value="1"/>
</dbReference>
<reference evidence="3 4" key="1">
    <citation type="journal article" date="2014" name="Nature">
        <title>Sequential evolution of bacterial morphology by co-option of a developmental regulator.</title>
        <authorList>
            <person name="Jiang C."/>
            <person name="Brown P.J."/>
            <person name="Ducret A."/>
            <person name="Brun Y.V."/>
        </authorList>
    </citation>
    <scope>NUCLEOTIDE SEQUENCE [LARGE SCALE GENOMIC DNA]</scope>
    <source>
        <strain evidence="3 4">DSM 16100</strain>
    </source>
</reference>
<dbReference type="EMBL" id="AWGB01000016">
    <property type="protein sequence ID" value="ESQ91655.1"/>
    <property type="molecule type" value="Genomic_DNA"/>
</dbReference>
<dbReference type="STRING" id="1121022.GCA_000376105_01070"/>
<dbReference type="InterPro" id="IPR022789">
    <property type="entry name" value="ParD"/>
</dbReference>
<evidence type="ECO:0000256" key="1">
    <source>
        <dbReference type="ARBA" id="ARBA00008580"/>
    </source>
</evidence>
<organism evidence="3 4">
    <name type="scientific">Asticcacaulis benevestitus DSM 16100 = ATCC BAA-896</name>
    <dbReference type="NCBI Taxonomy" id="1121022"/>
    <lineage>
        <taxon>Bacteria</taxon>
        <taxon>Pseudomonadati</taxon>
        <taxon>Pseudomonadota</taxon>
        <taxon>Alphaproteobacteria</taxon>
        <taxon>Caulobacterales</taxon>
        <taxon>Caulobacteraceae</taxon>
        <taxon>Asticcacaulis</taxon>
    </lineage>
</organism>
<dbReference type="RefSeq" id="WP_018080738.1">
    <property type="nucleotide sequence ID" value="NZ_AQWM01000002.1"/>
</dbReference>
<accession>V4Q1G5</accession>
<dbReference type="PANTHER" id="PTHR36582:SF2">
    <property type="entry name" value="ANTITOXIN PARD"/>
    <property type="match status" value="1"/>
</dbReference>
<gene>
    <name evidence="3" type="ORF">ABENE_09980</name>
</gene>
<dbReference type="Pfam" id="PF03693">
    <property type="entry name" value="ParD_antitoxin"/>
    <property type="match status" value="1"/>
</dbReference>
<dbReference type="eggNOG" id="COG3609">
    <property type="taxonomic scope" value="Bacteria"/>
</dbReference>
<dbReference type="PATRIC" id="fig|1121022.4.peg.2018"/>
<dbReference type="AlphaFoldDB" id="V4Q1G5"/>
<dbReference type="NCBIfam" id="TIGR02606">
    <property type="entry name" value="antidote_CC2985"/>
    <property type="match status" value="1"/>
</dbReference>
<sequence>MAKINTWHFLPFYAIRFQMEPDMQTMNISLPDPLKQFVDGQVAEGRYSSVSEYMRELIRADEKRKAETRLETLLLEGLQSEESELTASDWSSIRKEAMSLLAAKQAKS</sequence>
<comment type="caution">
    <text evidence="3">The sequence shown here is derived from an EMBL/GenBank/DDBJ whole genome shotgun (WGS) entry which is preliminary data.</text>
</comment>
<dbReference type="Gene3D" id="6.10.10.120">
    <property type="entry name" value="Antitoxin ParD1-like"/>
    <property type="match status" value="1"/>
</dbReference>
<name>V4Q1G5_9CAUL</name>
<keyword evidence="2" id="KW-1277">Toxin-antitoxin system</keyword>
<comment type="similarity">
    <text evidence="1">Belongs to the ParD antitoxin family.</text>
</comment>
<dbReference type="CDD" id="cd22231">
    <property type="entry name" value="RHH_NikR_HicB-like"/>
    <property type="match status" value="1"/>
</dbReference>